<reference evidence="2" key="1">
    <citation type="submission" date="2016-10" db="EMBL/GenBank/DDBJ databases">
        <authorList>
            <person name="Varghese N."/>
            <person name="Submissions S."/>
        </authorList>
    </citation>
    <scope>NUCLEOTIDE SEQUENCE [LARGE SCALE GENOMIC DNA]</scope>
    <source>
        <strain evidence="2">DSM 26894</strain>
    </source>
</reference>
<dbReference type="AlphaFoldDB" id="A0A1I6QKN4"/>
<organism evidence="1 2">
    <name type="scientific">Alloyangia pacifica</name>
    <dbReference type="NCBI Taxonomy" id="311180"/>
    <lineage>
        <taxon>Bacteria</taxon>
        <taxon>Pseudomonadati</taxon>
        <taxon>Pseudomonadota</taxon>
        <taxon>Alphaproteobacteria</taxon>
        <taxon>Rhodobacterales</taxon>
        <taxon>Roseobacteraceae</taxon>
        <taxon>Alloyangia</taxon>
    </lineage>
</organism>
<dbReference type="InterPro" id="IPR036514">
    <property type="entry name" value="SGNH_hydro_sf"/>
</dbReference>
<keyword evidence="2" id="KW-1185">Reference proteome</keyword>
<dbReference type="OrthoDB" id="10019347at2"/>
<evidence type="ECO:0000313" key="2">
    <source>
        <dbReference type="Proteomes" id="UP000199392"/>
    </source>
</evidence>
<proteinExistence type="predicted"/>
<sequence length="573" mass="59021">MREFALATFGGFRVGRRHEKGPVAVLPLIIVGASNAAGGATDDPAALPLTAEDMDASITIYDPNANTVRALDNDLGIPRPGDGAITTSTTPAINFAKEVRRATAGKVIVVLIPTAVGGRKLDGGSWDPDGAGPAWTIGGSAAATDVVGALYLAHANGTFRDAALAAIAAEYPGFPVLDPVFFGSLVNENDTGSDIPTLLDKGERGMNGIRSAWNAPTAPWVTYGGPPEFSYDGGADKDMIAAVNLMLAERMTHVGFARGVEGNTHSTEPIHYSNVGYRIEGTYAAGAYAAAVANAQARPEMVDWADDLTNKPARLYSLYRGLSTYTGPLFQITNGTTTLDISADSDGYPDIAAMLTHAAAGSDSANVKIVYDQMGSGATMIPEGTGTHTIVNAGAVCLQGKRIAWGENGTLTGLVDASYDLPAAGALLALGHIRDSGNCVLLAAHQSAVALYAQSGVTRAAIGSVGYDLSPALPYEPAWLVSQNGHGLNTHGVYADAAGVIANGEASTLTPNGLTGSGYGTTGVLSWGMRSGATNRSGGGAYTLAVAWDVAPTGADRELLRYLTGFWARKDDV</sequence>
<dbReference type="Gene3D" id="3.40.50.1110">
    <property type="entry name" value="SGNH hydrolase"/>
    <property type="match status" value="1"/>
</dbReference>
<protein>
    <submittedName>
        <fullName evidence="1">Uncharacterized protein</fullName>
    </submittedName>
</protein>
<dbReference type="SUPFAM" id="SSF52266">
    <property type="entry name" value="SGNH hydrolase"/>
    <property type="match status" value="1"/>
</dbReference>
<accession>A0A1I6QKN4</accession>
<dbReference type="RefSeq" id="WP_092419229.1">
    <property type="nucleotide sequence ID" value="NZ_FNCL01000001.1"/>
</dbReference>
<dbReference type="Proteomes" id="UP000199392">
    <property type="component" value="Unassembled WGS sequence"/>
</dbReference>
<dbReference type="GO" id="GO:0016788">
    <property type="term" value="F:hydrolase activity, acting on ester bonds"/>
    <property type="evidence" value="ECO:0007669"/>
    <property type="project" value="UniProtKB-ARBA"/>
</dbReference>
<name>A0A1I6QKN4_9RHOB</name>
<evidence type="ECO:0000313" key="1">
    <source>
        <dbReference type="EMBL" id="SFS53004.1"/>
    </source>
</evidence>
<gene>
    <name evidence="1" type="ORF">SAMN04488050_102136</name>
</gene>
<dbReference type="STRING" id="311180.SAMN04488050_102136"/>
<dbReference type="Gene3D" id="2.60.120.200">
    <property type="match status" value="1"/>
</dbReference>
<dbReference type="EMBL" id="FOZW01000002">
    <property type="protein sequence ID" value="SFS53004.1"/>
    <property type="molecule type" value="Genomic_DNA"/>
</dbReference>